<organism evidence="6 7">
    <name type="scientific">Desulfocurvibacter africanus PCS</name>
    <dbReference type="NCBI Taxonomy" id="1262666"/>
    <lineage>
        <taxon>Bacteria</taxon>
        <taxon>Pseudomonadati</taxon>
        <taxon>Thermodesulfobacteriota</taxon>
        <taxon>Desulfovibrionia</taxon>
        <taxon>Desulfovibrionales</taxon>
        <taxon>Desulfovibrionaceae</taxon>
        <taxon>Desulfocurvibacter</taxon>
    </lineage>
</organism>
<dbReference type="Proteomes" id="UP000011922">
    <property type="component" value="Unassembled WGS sequence"/>
</dbReference>
<dbReference type="RefSeq" id="WP_005984262.1">
    <property type="nucleotide sequence ID" value="NZ_AOSV01000005.1"/>
</dbReference>
<feature type="region of interest" description="Disordered" evidence="4">
    <location>
        <begin position="382"/>
        <end position="401"/>
    </location>
</feature>
<dbReference type="GO" id="GO:0004315">
    <property type="term" value="F:3-oxoacyl-[acyl-carrier-protein] synthase activity"/>
    <property type="evidence" value="ECO:0007669"/>
    <property type="project" value="TreeGrafter"/>
</dbReference>
<dbReference type="EMBL" id="AOSV01000005">
    <property type="protein sequence ID" value="EMG38311.1"/>
    <property type="molecule type" value="Genomic_DNA"/>
</dbReference>
<sequence>MNRVAVVEARAVTALGDLDATWRGLLAGRSGIAPVARFDATGCISRWAACVPDLERDSTSRSLLLSLLDRLLDGAPSLAADTPLLAATTKAGIDVLESIARHGHGRKEDVPPSLLAEETSRRLGLCGRRETVSGACASATIALARAGALIAHGKADSVLVVCADLVSEFVFTGFSSLRALSPEPAKPFDARRDGLTLGEGAALLLLMSETRAKAENRPILARLAGWGVANDATHITAPARNGCGLIATVNRSLAVAGANPDDVAAICAHGTGTVYNDAMELTAFRSVFGERKVPVHGVKGALGHAMGASGGIEAALCCRMLADCMLPPTIGMSEPDPAAVGLVRSEPTPLPAGLLLTTNSGFGGINAALLFSAPEQIAGVRGESFPPAAGGTLDSLSGGPS</sequence>
<dbReference type="InterPro" id="IPR014030">
    <property type="entry name" value="Ketoacyl_synth_N"/>
</dbReference>
<comment type="caution">
    <text evidence="6">The sequence shown here is derived from an EMBL/GenBank/DDBJ whole genome shotgun (WGS) entry which is preliminary data.</text>
</comment>
<dbReference type="PANTHER" id="PTHR11712">
    <property type="entry name" value="POLYKETIDE SYNTHASE-RELATED"/>
    <property type="match status" value="1"/>
</dbReference>
<dbReference type="SUPFAM" id="SSF53901">
    <property type="entry name" value="Thiolase-like"/>
    <property type="match status" value="2"/>
</dbReference>
<gene>
    <name evidence="6" type="ORF">PCS_00813</name>
</gene>
<proteinExistence type="inferred from homology"/>
<dbReference type="SMART" id="SM00825">
    <property type="entry name" value="PKS_KS"/>
    <property type="match status" value="1"/>
</dbReference>
<dbReference type="OrthoDB" id="9808669at2"/>
<reference evidence="6 7" key="1">
    <citation type="journal article" date="2013" name="Genome Announc.">
        <title>Draft Genome Sequence for Desulfovibrio africanus Strain PCS.</title>
        <authorList>
            <person name="Brown S.D."/>
            <person name="Utturkar S.M."/>
            <person name="Arkin A.P."/>
            <person name="Deutschbauer A.M."/>
            <person name="Elias D.A."/>
            <person name="Hazen T.C."/>
            <person name="Chakraborty R."/>
        </authorList>
    </citation>
    <scope>NUCLEOTIDE SEQUENCE [LARGE SCALE GENOMIC DNA]</scope>
    <source>
        <strain evidence="6 7">PCS</strain>
    </source>
</reference>
<dbReference type="InterPro" id="IPR014031">
    <property type="entry name" value="Ketoacyl_synth_C"/>
</dbReference>
<dbReference type="InterPro" id="IPR020841">
    <property type="entry name" value="PKS_Beta-ketoAc_synthase_dom"/>
</dbReference>
<dbReference type="Pfam" id="PF00109">
    <property type="entry name" value="ketoacyl-synt"/>
    <property type="match status" value="1"/>
</dbReference>
<dbReference type="Pfam" id="PF02801">
    <property type="entry name" value="Ketoacyl-synt_C"/>
    <property type="match status" value="1"/>
</dbReference>
<feature type="domain" description="Ketosynthase family 3 (KS3)" evidence="5">
    <location>
        <begin position="1"/>
        <end position="373"/>
    </location>
</feature>
<evidence type="ECO:0000256" key="1">
    <source>
        <dbReference type="ARBA" id="ARBA00008467"/>
    </source>
</evidence>
<dbReference type="PATRIC" id="fig|1262666.3.peg.823"/>
<protein>
    <submittedName>
        <fullName evidence="6">3-oxoacyl-(Acyl-carrier-protein) synthase</fullName>
    </submittedName>
</protein>
<dbReference type="AlphaFoldDB" id="M5Q2B7"/>
<dbReference type="Gene3D" id="3.40.47.10">
    <property type="match status" value="1"/>
</dbReference>
<dbReference type="PANTHER" id="PTHR11712:SF336">
    <property type="entry name" value="3-OXOACYL-[ACYL-CARRIER-PROTEIN] SYNTHASE, MITOCHONDRIAL"/>
    <property type="match status" value="1"/>
</dbReference>
<evidence type="ECO:0000259" key="5">
    <source>
        <dbReference type="PROSITE" id="PS52004"/>
    </source>
</evidence>
<evidence type="ECO:0000313" key="6">
    <source>
        <dbReference type="EMBL" id="EMG38311.1"/>
    </source>
</evidence>
<evidence type="ECO:0000256" key="4">
    <source>
        <dbReference type="SAM" id="MobiDB-lite"/>
    </source>
</evidence>
<keyword evidence="2 3" id="KW-0808">Transferase</keyword>
<dbReference type="GO" id="GO:0006633">
    <property type="term" value="P:fatty acid biosynthetic process"/>
    <property type="evidence" value="ECO:0007669"/>
    <property type="project" value="TreeGrafter"/>
</dbReference>
<evidence type="ECO:0000256" key="3">
    <source>
        <dbReference type="RuleBase" id="RU003694"/>
    </source>
</evidence>
<comment type="similarity">
    <text evidence="1 3">Belongs to the thiolase-like superfamily. Beta-ketoacyl-ACP synthases family.</text>
</comment>
<name>M5Q2B7_DESAF</name>
<evidence type="ECO:0000256" key="2">
    <source>
        <dbReference type="ARBA" id="ARBA00022679"/>
    </source>
</evidence>
<dbReference type="PROSITE" id="PS52004">
    <property type="entry name" value="KS3_2"/>
    <property type="match status" value="1"/>
</dbReference>
<dbReference type="InterPro" id="IPR016039">
    <property type="entry name" value="Thiolase-like"/>
</dbReference>
<dbReference type="InterPro" id="IPR000794">
    <property type="entry name" value="Beta-ketoacyl_synthase"/>
</dbReference>
<evidence type="ECO:0000313" key="7">
    <source>
        <dbReference type="Proteomes" id="UP000011922"/>
    </source>
</evidence>
<accession>M5Q2B7</accession>